<organism evidence="1 2">
    <name type="scientific">Daphnia magna</name>
    <dbReference type="NCBI Taxonomy" id="35525"/>
    <lineage>
        <taxon>Eukaryota</taxon>
        <taxon>Metazoa</taxon>
        <taxon>Ecdysozoa</taxon>
        <taxon>Arthropoda</taxon>
        <taxon>Crustacea</taxon>
        <taxon>Branchiopoda</taxon>
        <taxon>Diplostraca</taxon>
        <taxon>Cladocera</taxon>
        <taxon>Anomopoda</taxon>
        <taxon>Daphniidae</taxon>
        <taxon>Daphnia</taxon>
    </lineage>
</organism>
<accession>A0ABR0A7J8</accession>
<proteinExistence type="predicted"/>
<name>A0ABR0A7J8_9CRUS</name>
<sequence length="69" mass="8140">MKSIDLYRPNAPAKLYNRDARVMQFGDPIHLLWKAQALHDCFMDLKSIKRIEFLSKEVNSIIKSTKIYK</sequence>
<evidence type="ECO:0000313" key="2">
    <source>
        <dbReference type="Proteomes" id="UP001234178"/>
    </source>
</evidence>
<evidence type="ECO:0000313" key="1">
    <source>
        <dbReference type="EMBL" id="KAK4020999.1"/>
    </source>
</evidence>
<dbReference type="EMBL" id="JAOYFB010000036">
    <property type="protein sequence ID" value="KAK4020999.1"/>
    <property type="molecule type" value="Genomic_DNA"/>
</dbReference>
<comment type="caution">
    <text evidence="1">The sequence shown here is derived from an EMBL/GenBank/DDBJ whole genome shotgun (WGS) entry which is preliminary data.</text>
</comment>
<protein>
    <submittedName>
        <fullName evidence="1">Uncharacterized protein</fullName>
    </submittedName>
</protein>
<keyword evidence="2" id="KW-1185">Reference proteome</keyword>
<gene>
    <name evidence="1" type="ORF">OUZ56_002933</name>
</gene>
<reference evidence="1 2" key="1">
    <citation type="journal article" date="2023" name="Nucleic Acids Res.">
        <title>The hologenome of Daphnia magna reveals possible DNA methylation and microbiome-mediated evolution of the host genome.</title>
        <authorList>
            <person name="Chaturvedi A."/>
            <person name="Li X."/>
            <person name="Dhandapani V."/>
            <person name="Marshall H."/>
            <person name="Kissane S."/>
            <person name="Cuenca-Cambronero M."/>
            <person name="Asole G."/>
            <person name="Calvet F."/>
            <person name="Ruiz-Romero M."/>
            <person name="Marangio P."/>
            <person name="Guigo R."/>
            <person name="Rago D."/>
            <person name="Mirbahai L."/>
            <person name="Eastwood N."/>
            <person name="Colbourne J.K."/>
            <person name="Zhou J."/>
            <person name="Mallon E."/>
            <person name="Orsini L."/>
        </authorList>
    </citation>
    <scope>NUCLEOTIDE SEQUENCE [LARGE SCALE GENOMIC DNA]</scope>
    <source>
        <strain evidence="1">LRV0_1</strain>
    </source>
</reference>
<dbReference type="Proteomes" id="UP001234178">
    <property type="component" value="Unassembled WGS sequence"/>
</dbReference>